<organism evidence="1 2">
    <name type="scientific">Purpureocillium lilacinum</name>
    <name type="common">Paecilomyces lilacinus</name>
    <dbReference type="NCBI Taxonomy" id="33203"/>
    <lineage>
        <taxon>Eukaryota</taxon>
        <taxon>Fungi</taxon>
        <taxon>Dikarya</taxon>
        <taxon>Ascomycota</taxon>
        <taxon>Pezizomycotina</taxon>
        <taxon>Sordariomycetes</taxon>
        <taxon>Hypocreomycetidae</taxon>
        <taxon>Hypocreales</taxon>
        <taxon>Ophiocordycipitaceae</taxon>
        <taxon>Purpureocillium</taxon>
    </lineage>
</organism>
<evidence type="ECO:0000313" key="2">
    <source>
        <dbReference type="Proteomes" id="UP001638806"/>
    </source>
</evidence>
<gene>
    <name evidence="1" type="ORF">ACCO45_001081</name>
</gene>
<dbReference type="EMBL" id="JBGNUJ010000002">
    <property type="protein sequence ID" value="KAL3964077.1"/>
    <property type="molecule type" value="Genomic_DNA"/>
</dbReference>
<accession>A0ACC4E761</accession>
<sequence length="235" mass="26013">MSVNNDDVPMGDVDARNDHHLPLSTDEQRALDLYDTLQKLRVEIALLNAQLANASESQSSDDIPEQTRQDLLDARAMFKLRQDAVDTVMIANPVLKAVHNGTDATPVERDLVSYIEQRDDAAIAVSKHASAVETTLGESTRVQADTALTVARNVELVAELLDLAAQVEERKRGHLNDARSQGEVRRLEEQVRLSKRRWQVVKGLSSGIVAGSGVDWARDDELRDMVLDPDDDDDP</sequence>
<name>A0ACC4E761_PURLI</name>
<proteinExistence type="predicted"/>
<evidence type="ECO:0000313" key="1">
    <source>
        <dbReference type="EMBL" id="KAL3964077.1"/>
    </source>
</evidence>
<reference evidence="1" key="1">
    <citation type="submission" date="2024-12" db="EMBL/GenBank/DDBJ databases">
        <title>Comparative genomics and development of molecular markers within Purpureocillium lilacinum and among Purpureocillium species.</title>
        <authorList>
            <person name="Yeh Z.-Y."/>
            <person name="Ni N.-T."/>
            <person name="Lo P.-H."/>
            <person name="Mushyakhwo K."/>
            <person name="Lin C.-F."/>
            <person name="Nai Y.-S."/>
        </authorList>
    </citation>
    <scope>NUCLEOTIDE SEQUENCE</scope>
    <source>
        <strain evidence="1">NCHU-NPUST-175</strain>
    </source>
</reference>
<keyword evidence="2" id="KW-1185">Reference proteome</keyword>
<dbReference type="Proteomes" id="UP001638806">
    <property type="component" value="Unassembled WGS sequence"/>
</dbReference>
<comment type="caution">
    <text evidence="1">The sequence shown here is derived from an EMBL/GenBank/DDBJ whole genome shotgun (WGS) entry which is preliminary data.</text>
</comment>
<protein>
    <submittedName>
        <fullName evidence="1">Uncharacterized protein</fullName>
    </submittedName>
</protein>